<dbReference type="Pfam" id="PF12706">
    <property type="entry name" value="Lactamase_B_2"/>
    <property type="match status" value="1"/>
</dbReference>
<dbReference type="SMART" id="SM00849">
    <property type="entry name" value="Lactamase_B"/>
    <property type="match status" value="1"/>
</dbReference>
<dbReference type="InterPro" id="IPR001279">
    <property type="entry name" value="Metallo-B-lactamas"/>
</dbReference>
<protein>
    <submittedName>
        <fullName evidence="2">L-ascorbate metabolism protein UlaG, beta-lactamase superfamily</fullName>
    </submittedName>
</protein>
<accession>A0A1G8YMK6</accession>
<gene>
    <name evidence="2" type="ORF">SAMN04487935_2398</name>
</gene>
<sequence length="363" mass="41520">MFLAVLILLLAVATYYFINRPEFGKMPSGERLERIEKSPNYRDGKFQNLSFTPDLAEGETLFKVLKKFFFEKDKRSKPGSRLPSQKTDLFALKPEENIMVWFGHSSYFMQIDGKKFLVDPVFSGAASPIPATTRSFPGSDVYTAADFPEIDYLFISHDHWDHLDYQTVMQLKPKIKTIITGLGTGEHLEYWGFDPKIIIEKDWNETVDLGNGFIVHTTPGRHFSGRSFTRNKALWMSFVLQTPSRKIFIGGDSGYDTHFAKIGADFGPFDLAIVECGQYNKSWRNIHLLPEEMMTVAKDLKTKVLMPVHWGKFALALHAWDEPVSLVTEAAKKEDFPLITPMIGEKVNLDAPKVYESWWKNVD</sequence>
<dbReference type="OrthoDB" id="9805728at2"/>
<dbReference type="STRING" id="1128970.SAMN04487935_2398"/>
<dbReference type="InterPro" id="IPR036866">
    <property type="entry name" value="RibonucZ/Hydroxyglut_hydro"/>
</dbReference>
<dbReference type="GO" id="GO:0005737">
    <property type="term" value="C:cytoplasm"/>
    <property type="evidence" value="ECO:0007669"/>
    <property type="project" value="TreeGrafter"/>
</dbReference>
<dbReference type="RefSeq" id="WP_091396124.1">
    <property type="nucleotide sequence ID" value="NZ_BKAI01000006.1"/>
</dbReference>
<organism evidence="2 3">
    <name type="scientific">Flavobacterium noncentrifugens</name>
    <dbReference type="NCBI Taxonomy" id="1128970"/>
    <lineage>
        <taxon>Bacteria</taxon>
        <taxon>Pseudomonadati</taxon>
        <taxon>Bacteroidota</taxon>
        <taxon>Flavobacteriia</taxon>
        <taxon>Flavobacteriales</taxon>
        <taxon>Flavobacteriaceae</taxon>
        <taxon>Flavobacterium</taxon>
    </lineage>
</organism>
<feature type="domain" description="Metallo-beta-lactamase" evidence="1">
    <location>
        <begin position="103"/>
        <end position="300"/>
    </location>
</feature>
<evidence type="ECO:0000313" key="3">
    <source>
        <dbReference type="Proteomes" id="UP000199580"/>
    </source>
</evidence>
<dbReference type="PANTHER" id="PTHR15032">
    <property type="entry name" value="N-ACYL-PHOSPHATIDYLETHANOLAMINE-HYDROLYZING PHOSPHOLIPASE D"/>
    <property type="match status" value="1"/>
</dbReference>
<dbReference type="SUPFAM" id="SSF56281">
    <property type="entry name" value="Metallo-hydrolase/oxidoreductase"/>
    <property type="match status" value="1"/>
</dbReference>
<dbReference type="PANTHER" id="PTHR15032:SF4">
    <property type="entry name" value="N-ACYL-PHOSPHATIDYLETHANOLAMINE-HYDROLYZING PHOSPHOLIPASE D"/>
    <property type="match status" value="1"/>
</dbReference>
<dbReference type="GO" id="GO:0008270">
    <property type="term" value="F:zinc ion binding"/>
    <property type="evidence" value="ECO:0007669"/>
    <property type="project" value="InterPro"/>
</dbReference>
<evidence type="ECO:0000259" key="1">
    <source>
        <dbReference type="SMART" id="SM00849"/>
    </source>
</evidence>
<proteinExistence type="predicted"/>
<reference evidence="2 3" key="1">
    <citation type="submission" date="2016-10" db="EMBL/GenBank/DDBJ databases">
        <authorList>
            <person name="de Groot N.N."/>
        </authorList>
    </citation>
    <scope>NUCLEOTIDE SEQUENCE [LARGE SCALE GENOMIC DNA]</scope>
    <source>
        <strain evidence="2 3">CGMCC 1.10076</strain>
    </source>
</reference>
<dbReference type="AlphaFoldDB" id="A0A1G8YMK6"/>
<evidence type="ECO:0000313" key="2">
    <source>
        <dbReference type="EMBL" id="SDK04102.1"/>
    </source>
</evidence>
<dbReference type="InterPro" id="IPR024884">
    <property type="entry name" value="NAPE-PLD"/>
</dbReference>
<keyword evidence="3" id="KW-1185">Reference proteome</keyword>
<dbReference type="PIRSF" id="PIRSF038896">
    <property type="entry name" value="NAPE-PLD"/>
    <property type="match status" value="1"/>
</dbReference>
<dbReference type="GO" id="GO:0070290">
    <property type="term" value="F:N-acylphosphatidylethanolamine-specific phospholipase D activity"/>
    <property type="evidence" value="ECO:0007669"/>
    <property type="project" value="InterPro"/>
</dbReference>
<dbReference type="Gene3D" id="3.60.15.10">
    <property type="entry name" value="Ribonuclease Z/Hydroxyacylglutathione hydrolase-like"/>
    <property type="match status" value="1"/>
</dbReference>
<name>A0A1G8YMK6_9FLAO</name>
<dbReference type="Proteomes" id="UP000199580">
    <property type="component" value="Unassembled WGS sequence"/>
</dbReference>
<dbReference type="EMBL" id="FNEZ01000003">
    <property type="protein sequence ID" value="SDK04102.1"/>
    <property type="molecule type" value="Genomic_DNA"/>
</dbReference>